<evidence type="ECO:0000256" key="1">
    <source>
        <dbReference type="ARBA" id="ARBA00004604"/>
    </source>
</evidence>
<evidence type="ECO:0000259" key="11">
    <source>
        <dbReference type="Pfam" id="PF20644"/>
    </source>
</evidence>
<evidence type="ECO:0000256" key="9">
    <source>
        <dbReference type="ARBA" id="ARBA00023242"/>
    </source>
</evidence>
<keyword evidence="13" id="KW-1185">Reference proteome</keyword>
<dbReference type="Proteomes" id="UP000794436">
    <property type="component" value="Unassembled WGS sequence"/>
</dbReference>
<feature type="compositionally biased region" description="Acidic residues" evidence="10">
    <location>
        <begin position="636"/>
        <end position="648"/>
    </location>
</feature>
<keyword evidence="8" id="KW-0804">Transcription</keyword>
<evidence type="ECO:0000313" key="12">
    <source>
        <dbReference type="EMBL" id="TMW60088.1"/>
    </source>
</evidence>
<keyword evidence="6" id="KW-0805">Transcription regulation</keyword>
<accession>A0A8K1FIT8</accession>
<comment type="subcellular location">
    <subcellularLocation>
        <location evidence="1">Nucleus</location>
        <location evidence="1">Nucleolus</location>
    </subcellularLocation>
</comment>
<evidence type="ECO:0000256" key="7">
    <source>
        <dbReference type="ARBA" id="ARBA00023125"/>
    </source>
</evidence>
<dbReference type="PANTHER" id="PTHR31576:SF2">
    <property type="entry name" value="TATA BOX-BINDING PROTEIN-ASSOCIATED FACTOR RNA POLYMERASE I SUBUNIT B"/>
    <property type="match status" value="1"/>
</dbReference>
<evidence type="ECO:0000256" key="8">
    <source>
        <dbReference type="ARBA" id="ARBA00023163"/>
    </source>
</evidence>
<dbReference type="PANTHER" id="PTHR31576">
    <property type="entry name" value="TATA BOX-BINDING PROTEIN-ASSOCIATED FACTOR RNA POLYMERASE I SUBUNIT B"/>
    <property type="match status" value="1"/>
</dbReference>
<sequence>MLECTTCGAKGDEYFGTNFFGELVCELCGTQSFLQTRTETQDAEDIGLDLNALSRMKKRSAHKKRQRKSKVKEEEKKKPTLLECIVATQHILHQQALALVKLGFPDDFPRVVRELWFFFLETWESKGKRPILRCFTEFYYRRQKADKKMDPVVTNEVLEQWDAERAKELGQLFEADAESDKEDHVPVEDTRRLKRIKTGRYQRVFLRDQWSPLDWFTLPDLVGLLVLAGRMLNVAALPCDYAYWIQREDVPYHNMLEVCTPAILDSIDSILNFFDTMLHMNRITTPIIAYRAHYLQYHLQLQLPPLNASLIAYNICENTGLPSQVFRNFQWIAAQSSLSDASSVERTFQTSRITRAQAENSSPLESGPGIVAYLLAAIRLCPGWHEWIYERVLDREQHIPPSSLAATERMPRRELKAFVEYCEEVVLGITRGQIPEQFESHVNDLKTQYGDKEHLFGQHYEEHPLRAYPALYEEGVCVETTAEIEKRIAQIKEDHVTQSDTQNEKEPTFFYPVYTSNQQRDFLHAPFEAAVELLCEYIDAPMSAVLTCVHTIDRDLSKVCSQLVREAAGRVPHSKPVTTTRKKRKSYAEIQRIGLEEEAEAKAQDELESMPEQYAHEDSQSLPRPEAQEDHHSLFEPEEGNESQEEQLELAQTATSDMA</sequence>
<dbReference type="GO" id="GO:0008270">
    <property type="term" value="F:zinc ion binding"/>
    <property type="evidence" value="ECO:0007669"/>
    <property type="project" value="UniProtKB-KW"/>
</dbReference>
<comment type="caution">
    <text evidence="12">The sequence shown here is derived from an EMBL/GenBank/DDBJ whole genome shotgun (WGS) entry which is preliminary data.</text>
</comment>
<dbReference type="InterPro" id="IPR048540">
    <property type="entry name" value="Rrn7_cyclin_N"/>
</dbReference>
<feature type="compositionally biased region" description="Basic and acidic residues" evidence="10">
    <location>
        <begin position="626"/>
        <end position="635"/>
    </location>
</feature>
<dbReference type="GO" id="GO:0001164">
    <property type="term" value="F:RNA polymerase I core promoter sequence-specific DNA binding"/>
    <property type="evidence" value="ECO:0007669"/>
    <property type="project" value="InterPro"/>
</dbReference>
<evidence type="ECO:0000256" key="6">
    <source>
        <dbReference type="ARBA" id="ARBA00023015"/>
    </source>
</evidence>
<proteinExistence type="inferred from homology"/>
<keyword evidence="4" id="KW-0863">Zinc-finger</keyword>
<keyword evidence="7" id="KW-0238">DNA-binding</keyword>
<dbReference type="GO" id="GO:0070860">
    <property type="term" value="C:RNA polymerase I core factor complex"/>
    <property type="evidence" value="ECO:0007669"/>
    <property type="project" value="InterPro"/>
</dbReference>
<dbReference type="InterPro" id="IPR033599">
    <property type="entry name" value="TAF1B/Rrn7"/>
</dbReference>
<evidence type="ECO:0000256" key="2">
    <source>
        <dbReference type="ARBA" id="ARBA00006899"/>
    </source>
</evidence>
<dbReference type="AlphaFoldDB" id="A0A8K1FIT8"/>
<dbReference type="EMBL" id="SPLM01000108">
    <property type="protein sequence ID" value="TMW60088.1"/>
    <property type="molecule type" value="Genomic_DNA"/>
</dbReference>
<dbReference type="GO" id="GO:0042790">
    <property type="term" value="P:nucleolar large rRNA transcription by RNA polymerase I"/>
    <property type="evidence" value="ECO:0007669"/>
    <property type="project" value="TreeGrafter"/>
</dbReference>
<feature type="domain" description="Rrn7/TAF1B N-terminal cyclin" evidence="11">
    <location>
        <begin position="89"/>
        <end position="256"/>
    </location>
</feature>
<evidence type="ECO:0000313" key="13">
    <source>
        <dbReference type="Proteomes" id="UP000794436"/>
    </source>
</evidence>
<evidence type="ECO:0000256" key="3">
    <source>
        <dbReference type="ARBA" id="ARBA00022723"/>
    </source>
</evidence>
<dbReference type="OrthoDB" id="266138at2759"/>
<evidence type="ECO:0000256" key="10">
    <source>
        <dbReference type="SAM" id="MobiDB-lite"/>
    </source>
</evidence>
<gene>
    <name evidence="12" type="ORF">Poli38472_000130</name>
</gene>
<organism evidence="12 13">
    <name type="scientific">Pythium oligandrum</name>
    <name type="common">Mycoparasitic fungus</name>
    <dbReference type="NCBI Taxonomy" id="41045"/>
    <lineage>
        <taxon>Eukaryota</taxon>
        <taxon>Sar</taxon>
        <taxon>Stramenopiles</taxon>
        <taxon>Oomycota</taxon>
        <taxon>Peronosporomycetes</taxon>
        <taxon>Pythiales</taxon>
        <taxon>Pythiaceae</taxon>
        <taxon>Pythium</taxon>
    </lineage>
</organism>
<comment type="similarity">
    <text evidence="2">Belongs to the RRN7/TAF1B family.</text>
</comment>
<dbReference type="Pfam" id="PF20644">
    <property type="entry name" value="Rrn7_cyclin_N"/>
    <property type="match status" value="1"/>
</dbReference>
<keyword evidence="3" id="KW-0479">Metal-binding</keyword>
<name>A0A8K1FIT8_PYTOL</name>
<evidence type="ECO:0000256" key="5">
    <source>
        <dbReference type="ARBA" id="ARBA00022833"/>
    </source>
</evidence>
<keyword evidence="9" id="KW-0539">Nucleus</keyword>
<feature type="region of interest" description="Disordered" evidence="10">
    <location>
        <begin position="598"/>
        <end position="659"/>
    </location>
</feature>
<reference evidence="12" key="1">
    <citation type="submission" date="2019-03" db="EMBL/GenBank/DDBJ databases">
        <title>Long read genome sequence of the mycoparasitic Pythium oligandrum ATCC 38472 isolated from sugarbeet rhizosphere.</title>
        <authorList>
            <person name="Gaulin E."/>
        </authorList>
    </citation>
    <scope>NUCLEOTIDE SEQUENCE</scope>
    <source>
        <strain evidence="12">ATCC 38472_TT</strain>
    </source>
</reference>
<protein>
    <recommendedName>
        <fullName evidence="11">Rrn7/TAF1B N-terminal cyclin domain-containing protein</fullName>
    </recommendedName>
</protein>
<evidence type="ECO:0000256" key="4">
    <source>
        <dbReference type="ARBA" id="ARBA00022771"/>
    </source>
</evidence>
<keyword evidence="5" id="KW-0862">Zinc</keyword>